<reference evidence="2" key="1">
    <citation type="submission" date="2014-05" db="EMBL/GenBank/DDBJ databases">
        <title>The transcriptome of the halophilic microalga Tetraselmis sp. GSL018 isolated from the Great Salt Lake, Utah.</title>
        <authorList>
            <person name="Jinkerson R.E."/>
            <person name="D'Adamo S."/>
            <person name="Posewitz M.C."/>
        </authorList>
    </citation>
    <scope>NUCLEOTIDE SEQUENCE</scope>
    <source>
        <strain evidence="2">GSL018</strain>
    </source>
</reference>
<feature type="non-terminal residue" evidence="2">
    <location>
        <position position="34"/>
    </location>
</feature>
<evidence type="ECO:0000313" key="2">
    <source>
        <dbReference type="EMBL" id="JAC83156.1"/>
    </source>
</evidence>
<sequence>MGERVLPGTLKVSRGRSGAAAQGKPVRSGQLAGT</sequence>
<name>A0A061SKD5_9CHLO</name>
<feature type="region of interest" description="Disordered" evidence="1">
    <location>
        <begin position="1"/>
        <end position="34"/>
    </location>
</feature>
<accession>A0A061SKD5</accession>
<evidence type="ECO:0000256" key="1">
    <source>
        <dbReference type="SAM" id="MobiDB-lite"/>
    </source>
</evidence>
<organism evidence="2">
    <name type="scientific">Tetraselmis sp. GSL018</name>
    <dbReference type="NCBI Taxonomy" id="582737"/>
    <lineage>
        <taxon>Eukaryota</taxon>
        <taxon>Viridiplantae</taxon>
        <taxon>Chlorophyta</taxon>
        <taxon>core chlorophytes</taxon>
        <taxon>Chlorodendrophyceae</taxon>
        <taxon>Chlorodendrales</taxon>
        <taxon>Chlorodendraceae</taxon>
        <taxon>Tetraselmis</taxon>
    </lineage>
</organism>
<dbReference type="EMBL" id="GBEZ01001854">
    <property type="protein sequence ID" value="JAC83156.1"/>
    <property type="molecule type" value="Transcribed_RNA"/>
</dbReference>
<proteinExistence type="predicted"/>
<dbReference type="AlphaFoldDB" id="A0A061SKD5"/>
<gene>
    <name evidence="2" type="ORF">TSPGSL018_4036</name>
</gene>
<protein>
    <submittedName>
        <fullName evidence="2">Uncharacterized protein</fullName>
    </submittedName>
</protein>